<dbReference type="STRING" id="51240.A0A2I4GPN8"/>
<keyword evidence="1" id="KW-1185">Reference proteome</keyword>
<proteinExistence type="predicted"/>
<dbReference type="OrthoDB" id="1166712at2759"/>
<gene>
    <name evidence="2" type="primary">LOC109009722</name>
</gene>
<reference evidence="2" key="1">
    <citation type="submission" date="2025-08" db="UniProtKB">
        <authorList>
            <consortium name="RefSeq"/>
        </authorList>
    </citation>
    <scope>IDENTIFICATION</scope>
    <source>
        <tissue evidence="2">Leaves</tissue>
    </source>
</reference>
<evidence type="ECO:0000313" key="2">
    <source>
        <dbReference type="RefSeq" id="XP_018845866.2"/>
    </source>
</evidence>
<organism evidence="1 2">
    <name type="scientific">Juglans regia</name>
    <name type="common">English walnut</name>
    <dbReference type="NCBI Taxonomy" id="51240"/>
    <lineage>
        <taxon>Eukaryota</taxon>
        <taxon>Viridiplantae</taxon>
        <taxon>Streptophyta</taxon>
        <taxon>Embryophyta</taxon>
        <taxon>Tracheophyta</taxon>
        <taxon>Spermatophyta</taxon>
        <taxon>Magnoliopsida</taxon>
        <taxon>eudicotyledons</taxon>
        <taxon>Gunneridae</taxon>
        <taxon>Pentapetalae</taxon>
        <taxon>rosids</taxon>
        <taxon>fabids</taxon>
        <taxon>Fagales</taxon>
        <taxon>Juglandaceae</taxon>
        <taxon>Juglans</taxon>
    </lineage>
</organism>
<dbReference type="KEGG" id="jre:109009722"/>
<evidence type="ECO:0000313" key="1">
    <source>
        <dbReference type="Proteomes" id="UP000235220"/>
    </source>
</evidence>
<dbReference type="PANTHER" id="PTHR33116">
    <property type="entry name" value="REVERSE TRANSCRIPTASE ZINC-BINDING DOMAIN-CONTAINING PROTEIN-RELATED-RELATED"/>
    <property type="match status" value="1"/>
</dbReference>
<dbReference type="Proteomes" id="UP000235220">
    <property type="component" value="Chromosome 9"/>
</dbReference>
<sequence>MDNLMQPVKRKVSQQMNEALLAPFRKEEIKDAVFQMGPHKAPGPDGYGACFYQKYWSVIGEEASGQRLNRNKISLYFSNNTEQETKNHMLQVAGLKASSNMEKYSGLPSIIGRSKSVAFQGIIEKVSKKMENWKVKFLSQAGKDILIKAVVQAIPTYSMNVFLLPRTLCAKLNSLISNFWWDTQDKGEKIHWKGWNYLSKNKASGRLGFRDLMSFNLALLAKQVWRILQNPTTLVARILKAIYFPNKSILEAKVGFQPSYTWKSLSSAISLVKDGMI</sequence>
<dbReference type="AlphaFoldDB" id="A0A2I4GPN8"/>
<dbReference type="PANTHER" id="PTHR33116:SF86">
    <property type="entry name" value="REVERSE TRANSCRIPTASE DOMAIN-CONTAINING PROTEIN"/>
    <property type="match status" value="1"/>
</dbReference>
<dbReference type="GeneID" id="109009722"/>
<dbReference type="RefSeq" id="XP_018845866.2">
    <property type="nucleotide sequence ID" value="XM_018990321.2"/>
</dbReference>
<dbReference type="Gramene" id="Jr09_00130_p1">
    <property type="protein sequence ID" value="cds.Jr09_00130_p1"/>
    <property type="gene ID" value="Jr09_00130"/>
</dbReference>
<accession>A0A2I4GPN8</accession>
<protein>
    <submittedName>
        <fullName evidence="2">Uncharacterized protein LOC109009722</fullName>
    </submittedName>
</protein>
<name>A0A2I4GPN8_JUGRE</name>